<organism evidence="3 4">
    <name type="scientific">Triparma retinervis</name>
    <dbReference type="NCBI Taxonomy" id="2557542"/>
    <lineage>
        <taxon>Eukaryota</taxon>
        <taxon>Sar</taxon>
        <taxon>Stramenopiles</taxon>
        <taxon>Ochrophyta</taxon>
        <taxon>Bolidophyceae</taxon>
        <taxon>Parmales</taxon>
        <taxon>Triparmaceae</taxon>
        <taxon>Triparma</taxon>
    </lineage>
</organism>
<dbReference type="Proteomes" id="UP001165082">
    <property type="component" value="Unassembled WGS sequence"/>
</dbReference>
<feature type="compositionally biased region" description="Polar residues" evidence="1">
    <location>
        <begin position="144"/>
        <end position="155"/>
    </location>
</feature>
<protein>
    <submittedName>
        <fullName evidence="3">Uncharacterized protein</fullName>
    </submittedName>
</protein>
<evidence type="ECO:0000313" key="3">
    <source>
        <dbReference type="EMBL" id="GMH46283.1"/>
    </source>
</evidence>
<feature type="region of interest" description="Disordered" evidence="1">
    <location>
        <begin position="1"/>
        <end position="34"/>
    </location>
</feature>
<feature type="region of interest" description="Disordered" evidence="1">
    <location>
        <begin position="134"/>
        <end position="155"/>
    </location>
</feature>
<name>A0A9W6Z815_9STRA</name>
<keyword evidence="4" id="KW-1185">Reference proteome</keyword>
<feature type="transmembrane region" description="Helical" evidence="2">
    <location>
        <begin position="166"/>
        <end position="189"/>
    </location>
</feature>
<gene>
    <name evidence="3" type="ORF">TrRE_jg6826</name>
</gene>
<reference evidence="3" key="1">
    <citation type="submission" date="2022-07" db="EMBL/GenBank/DDBJ databases">
        <title>Genome analysis of Parmales, a sister group of diatoms, reveals the evolutionary specialization of diatoms from phago-mixotrophs to photoautotrophs.</title>
        <authorList>
            <person name="Ban H."/>
            <person name="Sato S."/>
            <person name="Yoshikawa S."/>
            <person name="Kazumasa Y."/>
            <person name="Nakamura Y."/>
            <person name="Ichinomiya M."/>
            <person name="Saitoh K."/>
            <person name="Sato N."/>
            <person name="Blanc-Mathieu R."/>
            <person name="Endo H."/>
            <person name="Kuwata A."/>
            <person name="Ogata H."/>
        </authorList>
    </citation>
    <scope>NUCLEOTIDE SEQUENCE</scope>
</reference>
<sequence>MVGFSGSANRRKTRRRSSYVEKKGPARTPSLSHSFPAINVYSTPTIFRGSILPADLEPLNDLQTSIHESSDSGGRERIESREYMLARPSITEDLEEVSRTLASLIEEHGDSGVKVAAHPRLRADSSLSPFVSPLSSRLHGRSPESANNADIEGPSTSPRLDVCERILALALLTFILTLSVISTVVLPNVMSREGAGSYKEFFSGLEAGNWWRAYGRYVRPIREAIACNEWCTGGEEGGLTEGEISLSGWSEFTQWCRNSFSNASLLFGLK</sequence>
<keyword evidence="2" id="KW-1133">Transmembrane helix</keyword>
<evidence type="ECO:0000256" key="2">
    <source>
        <dbReference type="SAM" id="Phobius"/>
    </source>
</evidence>
<accession>A0A9W6Z815</accession>
<dbReference type="AlphaFoldDB" id="A0A9W6Z815"/>
<evidence type="ECO:0000313" key="4">
    <source>
        <dbReference type="Proteomes" id="UP001165082"/>
    </source>
</evidence>
<keyword evidence="2" id="KW-0812">Transmembrane</keyword>
<evidence type="ECO:0000256" key="1">
    <source>
        <dbReference type="SAM" id="MobiDB-lite"/>
    </source>
</evidence>
<proteinExistence type="predicted"/>
<keyword evidence="2" id="KW-0472">Membrane</keyword>
<dbReference type="EMBL" id="BRXZ01003014">
    <property type="protein sequence ID" value="GMH46283.1"/>
    <property type="molecule type" value="Genomic_DNA"/>
</dbReference>
<comment type="caution">
    <text evidence="3">The sequence shown here is derived from an EMBL/GenBank/DDBJ whole genome shotgun (WGS) entry which is preliminary data.</text>
</comment>
<dbReference type="OrthoDB" id="10637797at2759"/>